<feature type="compositionally biased region" description="Basic and acidic residues" evidence="1">
    <location>
        <begin position="288"/>
        <end position="319"/>
    </location>
</feature>
<keyword evidence="2" id="KW-1185">Reference proteome</keyword>
<organism evidence="2 3">
    <name type="scientific">Elaeophora elaphi</name>
    <dbReference type="NCBI Taxonomy" id="1147741"/>
    <lineage>
        <taxon>Eukaryota</taxon>
        <taxon>Metazoa</taxon>
        <taxon>Ecdysozoa</taxon>
        <taxon>Nematoda</taxon>
        <taxon>Chromadorea</taxon>
        <taxon>Rhabditida</taxon>
        <taxon>Spirurina</taxon>
        <taxon>Spiruromorpha</taxon>
        <taxon>Filarioidea</taxon>
        <taxon>Onchocercidae</taxon>
        <taxon>Elaeophora</taxon>
    </lineage>
</organism>
<feature type="compositionally biased region" description="Polar residues" evidence="1">
    <location>
        <begin position="275"/>
        <end position="287"/>
    </location>
</feature>
<feature type="compositionally biased region" description="Acidic residues" evidence="1">
    <location>
        <begin position="320"/>
        <end position="329"/>
    </location>
</feature>
<evidence type="ECO:0000256" key="1">
    <source>
        <dbReference type="SAM" id="MobiDB-lite"/>
    </source>
</evidence>
<dbReference type="WBParaSite" id="EEL_0000036301-mRNA-1">
    <property type="protein sequence ID" value="EEL_0000036301-mRNA-1"/>
    <property type="gene ID" value="EEL_0000036301"/>
</dbReference>
<feature type="region of interest" description="Disordered" evidence="1">
    <location>
        <begin position="468"/>
        <end position="490"/>
    </location>
</feature>
<reference evidence="3" key="1">
    <citation type="submission" date="2017-02" db="UniProtKB">
        <authorList>
            <consortium name="WormBaseParasite"/>
        </authorList>
    </citation>
    <scope>IDENTIFICATION</scope>
</reference>
<sequence>MELEQQLVDGNPAFPTTAVQTPLLELGIFHVKTRSDSGNVSNRILLIVVIHGCGQYKRSSWICPYIRTSLKGVTPSKIKLIRMSPNVSPASDSSGKSVGNSEKMKSNMLSVTSTRNDGRKNVSPKKLAMAKRILEWEQLLTPTANNLHYKQAESVGKSWNKNKANVKFCANLPFFDRGIFNVFNRDYSSTDGTEVCPNDGGRSKRRTEERANAAGKISNDDDEEEEEVQKAGKVKGTVHRSISKDEEKADFPAGSNKLQEMVIGDNIALAVDVQNSNSSSDRLQNTHPEIDSIKGKGDEKDQMKERGKEMKKREERAKEIEEEEEEEEKEGIARPLPVRLIRKPSEEGFHQVVKFTKRTTRRGETVGHSELKPFPQTEFNEQEKSSSEEKNLCTIPVSEDLTNSEFDSCAICMESNLYADIHSQCESCDPADKACLRSANNGGNCHCLNYDTAELKFVSYESLPAESKDNQNETVVEVDDSSKPMQNQQDQKKCGGVEICLEIGAPQMDDKSEKFV</sequence>
<dbReference type="Proteomes" id="UP000050640">
    <property type="component" value="Unplaced"/>
</dbReference>
<evidence type="ECO:0000313" key="3">
    <source>
        <dbReference type="WBParaSite" id="EEL_0000036301-mRNA-1"/>
    </source>
</evidence>
<feature type="compositionally biased region" description="Basic and acidic residues" evidence="1">
    <location>
        <begin position="361"/>
        <end position="371"/>
    </location>
</feature>
<feature type="compositionally biased region" description="Basic and acidic residues" evidence="1">
    <location>
        <begin position="381"/>
        <end position="390"/>
    </location>
</feature>
<accession>A0A0R3RG41</accession>
<feature type="region of interest" description="Disordered" evidence="1">
    <location>
        <begin position="190"/>
        <end position="253"/>
    </location>
</feature>
<evidence type="ECO:0000313" key="2">
    <source>
        <dbReference type="Proteomes" id="UP000050640"/>
    </source>
</evidence>
<feature type="region of interest" description="Disordered" evidence="1">
    <location>
        <begin position="275"/>
        <end position="331"/>
    </location>
</feature>
<feature type="region of interest" description="Disordered" evidence="1">
    <location>
        <begin position="360"/>
        <end position="390"/>
    </location>
</feature>
<proteinExistence type="predicted"/>
<name>A0A0R3RG41_9BILA</name>
<dbReference type="AlphaFoldDB" id="A0A0R3RG41"/>
<protein>
    <submittedName>
        <fullName evidence="3">INCENP_ARK-bind domain-containing protein</fullName>
    </submittedName>
</protein>